<dbReference type="Pfam" id="PF13589">
    <property type="entry name" value="HATPase_c_3"/>
    <property type="match status" value="1"/>
</dbReference>
<evidence type="ECO:0000313" key="1">
    <source>
        <dbReference type="EMBL" id="ETY71788.1"/>
    </source>
</evidence>
<dbReference type="AlphaFoldDB" id="W4N9K6"/>
<dbReference type="STRING" id="1435051.BMOU_0526"/>
<organism evidence="1 2">
    <name type="scientific">Bifidobacterium moukalabense DSM 27321</name>
    <dbReference type="NCBI Taxonomy" id="1435051"/>
    <lineage>
        <taxon>Bacteria</taxon>
        <taxon>Bacillati</taxon>
        <taxon>Actinomycetota</taxon>
        <taxon>Actinomycetes</taxon>
        <taxon>Bifidobacteriales</taxon>
        <taxon>Bifidobacteriaceae</taxon>
        <taxon>Bifidobacterium</taxon>
    </lineage>
</organism>
<dbReference type="eggNOG" id="COG0323">
    <property type="taxonomic scope" value="Bacteria"/>
</dbReference>
<name>W4N9K6_9BIFI</name>
<protein>
    <submittedName>
        <fullName evidence="1">GHKL domain protein</fullName>
    </submittedName>
</protein>
<dbReference type="Gene3D" id="3.30.565.10">
    <property type="entry name" value="Histidine kinase-like ATPase, C-terminal domain"/>
    <property type="match status" value="1"/>
</dbReference>
<proteinExistence type="predicted"/>
<dbReference type="Proteomes" id="UP000019155">
    <property type="component" value="Unassembled WGS sequence"/>
</dbReference>
<keyword evidence="2" id="KW-1185">Reference proteome</keyword>
<dbReference type="PATRIC" id="fig|1435051.3.peg.519"/>
<comment type="caution">
    <text evidence="1">The sequence shown here is derived from an EMBL/GenBank/DDBJ whole genome shotgun (WGS) entry which is preliminary data.</text>
</comment>
<dbReference type="EMBL" id="AZMV01000002">
    <property type="protein sequence ID" value="ETY71788.1"/>
    <property type="molecule type" value="Genomic_DNA"/>
</dbReference>
<sequence>MNGVTCTPDPNLLESMRSVGYSLNTAVADIVDNSIAARAQRVSIRYFDYGENPYIAIIDDGDGMDERETINAMKLAGSSPSRERKANDLGRFGLGLKTASLSQARSLLLCSVKDGRQTTLRWDLDHVAAVRDWELEALDERQTDLALPAKVRELMPSTHGTCVLWQNLDRLETMAGDSLRDMDQAMSELSDYLGLVFHRFTYPYPDDGTPKIELTVNGMPVPKRDPFLTENLATQPQRLQRIPGTEATLCGYTLPYQNKLTTEDRRLLGLTSEKGHTLFDTQGFYVYRAHRLITWGSWYRLLPRKDGTKLSRVRVDIPNSMDAEWTLDIKKSQATPPKAIRDAMKRYVSKLATPSRKTQKWRGRKTSEQPEARIWDVISDREGTFRYEINRDNPYIRNFIAALSDKQRRDFAEMMKILAVAFPYDDMQSRLSGDQASEEPDLADEEIRGMARDMWLFCSQCKGQSPEDFVDSFKDKEPFSLCKNGEDVLLEVTYDQR</sequence>
<dbReference type="InterPro" id="IPR036890">
    <property type="entry name" value="HATPase_C_sf"/>
</dbReference>
<accession>W4N9K6</accession>
<evidence type="ECO:0000313" key="2">
    <source>
        <dbReference type="Proteomes" id="UP000019155"/>
    </source>
</evidence>
<gene>
    <name evidence="1" type="ORF">BMOU_0526</name>
</gene>
<dbReference type="SUPFAM" id="SSF55874">
    <property type="entry name" value="ATPase domain of HSP90 chaperone/DNA topoisomerase II/histidine kinase"/>
    <property type="match status" value="1"/>
</dbReference>
<reference evidence="1 2" key="1">
    <citation type="journal article" date="2014" name="Genome Announc.">
        <title>The Genome Sequence of Bifidobacterium moukalabense DSM 27321 Highlights the Close Phylogenetic Relatedness with the Bifidobacterium dentium Taxon.</title>
        <authorList>
            <person name="Lugli G.A."/>
            <person name="Duranti S."/>
            <person name="Milani C."/>
            <person name="Turroni F."/>
            <person name="Viappiani A."/>
            <person name="Mangifesta M."/>
            <person name="van Sinderen D."/>
            <person name="Ventura M."/>
        </authorList>
    </citation>
    <scope>NUCLEOTIDE SEQUENCE [LARGE SCALE GENOMIC DNA]</scope>
    <source>
        <strain evidence="1 2">DSM 27321</strain>
    </source>
</reference>